<accession>A0AA88ULQ3</accession>
<dbReference type="Pfam" id="PF11250">
    <property type="entry name" value="FAF"/>
    <property type="match status" value="1"/>
</dbReference>
<gene>
    <name evidence="3" type="ORF">RJ640_010926</name>
</gene>
<proteinExistence type="inferred from homology"/>
<dbReference type="PANTHER" id="PTHR33155">
    <property type="entry name" value="FANTASTIC FOUR-LIKE PROTEIN (DUF3049)"/>
    <property type="match status" value="1"/>
</dbReference>
<evidence type="ECO:0000313" key="4">
    <source>
        <dbReference type="Proteomes" id="UP001187471"/>
    </source>
</evidence>
<feature type="domain" description="FAF" evidence="2">
    <location>
        <begin position="72"/>
        <end position="131"/>
    </location>
</feature>
<protein>
    <recommendedName>
        <fullName evidence="2">FAF domain-containing protein</fullName>
    </recommendedName>
</protein>
<dbReference type="EMBL" id="JAVXUO010001034">
    <property type="protein sequence ID" value="KAK2986701.1"/>
    <property type="molecule type" value="Genomic_DNA"/>
</dbReference>
<dbReference type="InterPro" id="IPR021410">
    <property type="entry name" value="FAF"/>
</dbReference>
<evidence type="ECO:0000259" key="2">
    <source>
        <dbReference type="Pfam" id="PF11250"/>
    </source>
</evidence>
<comment type="caution">
    <text evidence="3">The sequence shown here is derived from an EMBL/GenBank/DDBJ whole genome shotgun (WGS) entry which is preliminary data.</text>
</comment>
<evidence type="ECO:0000313" key="3">
    <source>
        <dbReference type="EMBL" id="KAK2986701.1"/>
    </source>
</evidence>
<comment type="similarity">
    <text evidence="1">Belongs to the fantastic four family.</text>
</comment>
<organism evidence="3 4">
    <name type="scientific">Escallonia rubra</name>
    <dbReference type="NCBI Taxonomy" id="112253"/>
    <lineage>
        <taxon>Eukaryota</taxon>
        <taxon>Viridiplantae</taxon>
        <taxon>Streptophyta</taxon>
        <taxon>Embryophyta</taxon>
        <taxon>Tracheophyta</taxon>
        <taxon>Spermatophyta</taxon>
        <taxon>Magnoliopsida</taxon>
        <taxon>eudicotyledons</taxon>
        <taxon>Gunneridae</taxon>
        <taxon>Pentapetalae</taxon>
        <taxon>asterids</taxon>
        <taxon>campanulids</taxon>
        <taxon>Escalloniales</taxon>
        <taxon>Escalloniaceae</taxon>
        <taxon>Escallonia</taxon>
    </lineage>
</organism>
<dbReference type="Proteomes" id="UP001187471">
    <property type="component" value="Unassembled WGS sequence"/>
</dbReference>
<keyword evidence="4" id="KW-1185">Reference proteome</keyword>
<evidence type="ECO:0000256" key="1">
    <source>
        <dbReference type="ARBA" id="ARBA00008690"/>
    </source>
</evidence>
<sequence>MGVVGVGEAYSRISGGGHGKVLEMLRVQEFKIEAELKGKIEIEAEVLGQRCRAGVKTRQRWWGKRSEKGEKEYPPAIQWLTCTENMSSAHMPWAFRRYYTVDGRLVITEEKVERHEYFRAHRSDGRLTFQLVPLTGDGVLGDR</sequence>
<dbReference type="AlphaFoldDB" id="A0AA88ULQ3"/>
<dbReference type="InterPro" id="IPR046431">
    <property type="entry name" value="FAF_dom"/>
</dbReference>
<name>A0AA88ULQ3_9ASTE</name>
<dbReference type="PANTHER" id="PTHR33155:SF75">
    <property type="entry name" value="OS02G0750800 PROTEIN"/>
    <property type="match status" value="1"/>
</dbReference>
<reference evidence="3" key="1">
    <citation type="submission" date="2022-12" db="EMBL/GenBank/DDBJ databases">
        <title>Draft genome assemblies for two species of Escallonia (Escalloniales).</title>
        <authorList>
            <person name="Chanderbali A."/>
            <person name="Dervinis C."/>
            <person name="Anghel I."/>
            <person name="Soltis D."/>
            <person name="Soltis P."/>
            <person name="Zapata F."/>
        </authorList>
    </citation>
    <scope>NUCLEOTIDE SEQUENCE</scope>
    <source>
        <strain evidence="3">UCBG92.1500</strain>
        <tissue evidence="3">Leaf</tissue>
    </source>
</reference>